<feature type="domain" description="Ferritin-like diiron" evidence="11">
    <location>
        <begin position="1"/>
        <end position="109"/>
    </location>
</feature>
<organism evidence="12 13">
    <name type="scientific">Odocoileus virginianus</name>
    <name type="common">White-tailed deer</name>
    <dbReference type="NCBI Taxonomy" id="9874"/>
    <lineage>
        <taxon>Eukaryota</taxon>
        <taxon>Metazoa</taxon>
        <taxon>Chordata</taxon>
        <taxon>Craniata</taxon>
        <taxon>Vertebrata</taxon>
        <taxon>Euteleostomi</taxon>
        <taxon>Mammalia</taxon>
        <taxon>Eutheria</taxon>
        <taxon>Laurasiatheria</taxon>
        <taxon>Artiodactyla</taxon>
        <taxon>Ruminantia</taxon>
        <taxon>Pecora</taxon>
        <taxon>Cervidae</taxon>
        <taxon>Odocoileinae</taxon>
        <taxon>Odocoileus</taxon>
    </lineage>
</organism>
<evidence type="ECO:0000313" key="13">
    <source>
        <dbReference type="RefSeq" id="XP_020759538.1"/>
    </source>
</evidence>
<dbReference type="SUPFAM" id="SSF47240">
    <property type="entry name" value="Ferritin-like"/>
    <property type="match status" value="1"/>
</dbReference>
<evidence type="ECO:0000259" key="11">
    <source>
        <dbReference type="PROSITE" id="PS50905"/>
    </source>
</evidence>
<dbReference type="RefSeq" id="XP_020759538.1">
    <property type="nucleotide sequence ID" value="XM_020903879.1"/>
</dbReference>
<feature type="compositionally biased region" description="Polar residues" evidence="10">
    <location>
        <begin position="127"/>
        <end position="138"/>
    </location>
</feature>
<evidence type="ECO:0000313" key="19">
    <source>
        <dbReference type="RefSeq" id="XP_070311122.1"/>
    </source>
</evidence>
<dbReference type="InterPro" id="IPR001519">
    <property type="entry name" value="Ferritin"/>
</dbReference>
<dbReference type="PROSITE" id="PS50905">
    <property type="entry name" value="FERRITIN_LIKE"/>
    <property type="match status" value="1"/>
</dbReference>
<dbReference type="GeneID" id="110144065"/>
<evidence type="ECO:0000256" key="10">
    <source>
        <dbReference type="SAM" id="MobiDB-lite"/>
    </source>
</evidence>
<keyword evidence="4" id="KW-0560">Oxidoreductase</keyword>
<evidence type="ECO:0000313" key="14">
    <source>
        <dbReference type="RefSeq" id="XP_020759540.1"/>
    </source>
</evidence>
<dbReference type="Gene3D" id="1.20.1260.10">
    <property type="match status" value="1"/>
</dbReference>
<dbReference type="RefSeq" id="XP_020759540.1">
    <property type="nucleotide sequence ID" value="XM_020903881.1"/>
</dbReference>
<comment type="catalytic activity">
    <reaction evidence="7">
        <text>4 Fe(2+) + O2 + 4 H(+) = 4 Fe(3+) + 2 H2O</text>
        <dbReference type="Rhea" id="RHEA:11148"/>
        <dbReference type="ChEBI" id="CHEBI:15377"/>
        <dbReference type="ChEBI" id="CHEBI:15378"/>
        <dbReference type="ChEBI" id="CHEBI:15379"/>
        <dbReference type="ChEBI" id="CHEBI:29033"/>
        <dbReference type="ChEBI" id="CHEBI:29034"/>
        <dbReference type="EC" id="1.16.3.1"/>
    </reaction>
</comment>
<dbReference type="Proteomes" id="UP001652640">
    <property type="component" value="Chromosome 25"/>
</dbReference>
<evidence type="ECO:0000313" key="16">
    <source>
        <dbReference type="RefSeq" id="XP_070311119.1"/>
    </source>
</evidence>
<dbReference type="GO" id="GO:0008198">
    <property type="term" value="F:ferrous iron binding"/>
    <property type="evidence" value="ECO:0007669"/>
    <property type="project" value="TreeGrafter"/>
</dbReference>
<dbReference type="KEGG" id="ovr:110144065"/>
<feature type="compositionally biased region" description="Pro residues" evidence="10">
    <location>
        <begin position="139"/>
        <end position="151"/>
    </location>
</feature>
<feature type="region of interest" description="Disordered" evidence="10">
    <location>
        <begin position="108"/>
        <end position="151"/>
    </location>
</feature>
<evidence type="ECO:0000256" key="3">
    <source>
        <dbReference type="ARBA" id="ARBA00022723"/>
    </source>
</evidence>
<dbReference type="GO" id="GO:0008199">
    <property type="term" value="F:ferric iron binding"/>
    <property type="evidence" value="ECO:0007669"/>
    <property type="project" value="InterPro"/>
</dbReference>
<evidence type="ECO:0000256" key="6">
    <source>
        <dbReference type="ARBA" id="ARBA00025111"/>
    </source>
</evidence>
<keyword evidence="2 9" id="KW-0409">Iron storage</keyword>
<evidence type="ECO:0000256" key="5">
    <source>
        <dbReference type="ARBA" id="ARBA00023004"/>
    </source>
</evidence>
<evidence type="ECO:0000256" key="2">
    <source>
        <dbReference type="ARBA" id="ARBA00022434"/>
    </source>
</evidence>
<dbReference type="SMR" id="A0A6J0YD03"/>
<evidence type="ECO:0000313" key="15">
    <source>
        <dbReference type="RefSeq" id="XP_070311118.1"/>
    </source>
</evidence>
<feature type="binding site" evidence="8">
    <location>
        <position position="16"/>
    </location>
    <ligand>
        <name>Fe cation</name>
        <dbReference type="ChEBI" id="CHEBI:24875"/>
        <label>1</label>
    </ligand>
</feature>
<dbReference type="RefSeq" id="XP_070311120.1">
    <property type="nucleotide sequence ID" value="XM_070455019.1"/>
</dbReference>
<evidence type="ECO:0000256" key="7">
    <source>
        <dbReference type="ARBA" id="ARBA00047990"/>
    </source>
</evidence>
<proteinExistence type="inferred from homology"/>
<feature type="binding site" evidence="8">
    <location>
        <position position="91"/>
    </location>
    <ligand>
        <name>Fe cation</name>
        <dbReference type="ChEBI" id="CHEBI:24875"/>
        <label>1</label>
    </ligand>
</feature>
<reference evidence="13 14" key="2">
    <citation type="submission" date="2025-04" db="UniProtKB">
        <authorList>
            <consortium name="RefSeq"/>
        </authorList>
    </citation>
    <scope>IDENTIFICATION</scope>
    <source>
        <tissue evidence="13 14">Blood</tissue>
        <tissue evidence="15 16">Tongue muscle</tissue>
    </source>
</reference>
<keyword evidence="12" id="KW-1185">Reference proteome</keyword>
<dbReference type="GO" id="GO:0004322">
    <property type="term" value="F:ferroxidase activity"/>
    <property type="evidence" value="ECO:0007669"/>
    <property type="project" value="UniProtKB-EC"/>
</dbReference>
<gene>
    <name evidence="13 14 15 16 17 18 19" type="primary">LOC110144065</name>
</gene>
<evidence type="ECO:0000256" key="9">
    <source>
        <dbReference type="RuleBase" id="RU361145"/>
    </source>
</evidence>
<dbReference type="RefSeq" id="XP_070311118.1">
    <property type="nucleotide sequence ID" value="XM_070455017.1"/>
</dbReference>
<feature type="binding site" evidence="8">
    <location>
        <position position="58"/>
    </location>
    <ligand>
        <name>Fe cation</name>
        <dbReference type="ChEBI" id="CHEBI:24875"/>
        <label>1</label>
    </ligand>
</feature>
<dbReference type="PANTHER" id="PTHR11431:SF54">
    <property type="entry name" value="FERRITIN"/>
    <property type="match status" value="1"/>
</dbReference>
<evidence type="ECO:0000256" key="4">
    <source>
        <dbReference type="ARBA" id="ARBA00023002"/>
    </source>
</evidence>
<evidence type="ECO:0000313" key="12">
    <source>
        <dbReference type="Proteomes" id="UP001652640"/>
    </source>
</evidence>
<sequence>MFHSFFQDQADVKREHAKQFIKYLRKYKCKICLPVIKRPDIDNWGTGKQAILSALQLENSLNTLLQDLKASASRNRETNLLRFMKKFLDEQTRNISYLEYQLKYQKELETSAQSEGQPENAAGPSGASGQETESAGNSPSPPAQKIPKPAT</sequence>
<dbReference type="InterPro" id="IPR012347">
    <property type="entry name" value="Ferritin-like"/>
</dbReference>
<dbReference type="AlphaFoldDB" id="A0A6J0YD03"/>
<evidence type="ECO:0000256" key="1">
    <source>
        <dbReference type="ARBA" id="ARBA00007513"/>
    </source>
</evidence>
<dbReference type="InterPro" id="IPR008331">
    <property type="entry name" value="Ferritin_DPS_dom"/>
</dbReference>
<dbReference type="GO" id="GO:0005737">
    <property type="term" value="C:cytoplasm"/>
    <property type="evidence" value="ECO:0007669"/>
    <property type="project" value="TreeGrafter"/>
</dbReference>
<dbReference type="RefSeq" id="XP_070311121.1">
    <property type="nucleotide sequence ID" value="XM_070455020.1"/>
</dbReference>
<comment type="function">
    <text evidence="9">Stores iron in a soluble, non-toxic, readily available form. Important for iron homeostasis. Iron is taken up in the ferrous form and deposited as ferric hydroxides after oxidation.</text>
</comment>
<comment type="function">
    <text evidence="6">Stores iron in a soluble, non-toxic, readily available form. Important for iron homeostasis. Has ferroxidase activity. Iron is taken up in the ferrous form and deposited as ferric hydroxides after oxidation.</text>
</comment>
<dbReference type="RefSeq" id="XP_070311119.1">
    <property type="nucleotide sequence ID" value="XM_070455018.1"/>
</dbReference>
<dbReference type="InterPro" id="IPR009040">
    <property type="entry name" value="Ferritin-like_diiron"/>
</dbReference>
<keyword evidence="3 8" id="KW-0479">Metal-binding</keyword>
<evidence type="ECO:0000256" key="8">
    <source>
        <dbReference type="PIRSR" id="PIRSR601519-1"/>
    </source>
</evidence>
<name>A0A6J0YD03_ODOVR</name>
<dbReference type="GO" id="GO:0006826">
    <property type="term" value="P:iron ion transport"/>
    <property type="evidence" value="ECO:0007669"/>
    <property type="project" value="InterPro"/>
</dbReference>
<dbReference type="OrthoDB" id="186462at2759"/>
<reference evidence="12" key="1">
    <citation type="journal article" date="2022" name="J. Hered.">
        <title>A De Novo Chromosome-Level Genome Assembly of the White-Tailed Deer, Odocoileus Virginianus.</title>
        <authorList>
            <person name="London E.W."/>
            <person name="Roca A.L."/>
            <person name="Novakofski J.E."/>
            <person name="Mateus-Pinilla N.E."/>
        </authorList>
    </citation>
    <scope>NUCLEOTIDE SEQUENCE [LARGE SCALE GENOMIC DNA]</scope>
</reference>
<dbReference type="Pfam" id="PF00210">
    <property type="entry name" value="Ferritin"/>
    <property type="match status" value="1"/>
</dbReference>
<dbReference type="InterPro" id="IPR009078">
    <property type="entry name" value="Ferritin-like_SF"/>
</dbReference>
<comment type="similarity">
    <text evidence="1 9">Belongs to the ferritin family.</text>
</comment>
<evidence type="ECO:0000313" key="17">
    <source>
        <dbReference type="RefSeq" id="XP_070311120.1"/>
    </source>
</evidence>
<dbReference type="GO" id="GO:0006879">
    <property type="term" value="P:intracellular iron ion homeostasis"/>
    <property type="evidence" value="ECO:0007669"/>
    <property type="project" value="UniProtKB-KW"/>
</dbReference>
<protein>
    <recommendedName>
        <fullName evidence="9">Ferritin</fullName>
    </recommendedName>
</protein>
<accession>A0A6J0YD03</accession>
<keyword evidence="5 8" id="KW-0408">Iron</keyword>
<evidence type="ECO:0000313" key="18">
    <source>
        <dbReference type="RefSeq" id="XP_070311121.1"/>
    </source>
</evidence>
<dbReference type="RefSeq" id="XP_070311122.1">
    <property type="nucleotide sequence ID" value="XM_070455021.1"/>
</dbReference>
<dbReference type="PANTHER" id="PTHR11431">
    <property type="entry name" value="FERRITIN"/>
    <property type="match status" value="1"/>
</dbReference>